<evidence type="ECO:0000313" key="3">
    <source>
        <dbReference type="EMBL" id="GGE20835.1"/>
    </source>
</evidence>
<reference evidence="3" key="1">
    <citation type="journal article" date="2014" name="Int. J. Syst. Evol. Microbiol.">
        <title>Complete genome sequence of Corynebacterium casei LMG S-19264T (=DSM 44701T), isolated from a smear-ripened cheese.</title>
        <authorList>
            <consortium name="US DOE Joint Genome Institute (JGI-PGF)"/>
            <person name="Walter F."/>
            <person name="Albersmeier A."/>
            <person name="Kalinowski J."/>
            <person name="Ruckert C."/>
        </authorList>
    </citation>
    <scope>NUCLEOTIDE SEQUENCE</scope>
    <source>
        <strain evidence="3">CGMCC 1.15367</strain>
    </source>
</reference>
<dbReference type="SUPFAM" id="SSF56059">
    <property type="entry name" value="Glutathione synthetase ATP-binding domain-like"/>
    <property type="match status" value="1"/>
</dbReference>
<dbReference type="InterPro" id="IPR025841">
    <property type="entry name" value="CP_ATPgrasp_2"/>
</dbReference>
<evidence type="ECO:0008006" key="5">
    <source>
        <dbReference type="Google" id="ProtNLM"/>
    </source>
</evidence>
<dbReference type="Pfam" id="PF04168">
    <property type="entry name" value="Alpha-E"/>
    <property type="match status" value="1"/>
</dbReference>
<keyword evidence="4" id="KW-1185">Reference proteome</keyword>
<feature type="domain" description="DUF403" evidence="1">
    <location>
        <begin position="509"/>
        <end position="784"/>
    </location>
</feature>
<gene>
    <name evidence="3" type="ORF">GCM10011390_45160</name>
</gene>
<dbReference type="EMBL" id="BMIQ01000009">
    <property type="protein sequence ID" value="GGE20835.1"/>
    <property type="molecule type" value="Genomic_DNA"/>
</dbReference>
<dbReference type="RefSeq" id="WP_244639636.1">
    <property type="nucleotide sequence ID" value="NZ_BMIQ01000009.1"/>
</dbReference>
<dbReference type="PANTHER" id="PTHR34595:SF2">
    <property type="entry name" value="BLR2978 PROTEIN"/>
    <property type="match status" value="1"/>
</dbReference>
<dbReference type="AlphaFoldDB" id="A0A917EB56"/>
<accession>A0A917EB56</accession>
<feature type="domain" description="Circularly permuted ATP-grasp type 2" evidence="2">
    <location>
        <begin position="94"/>
        <end position="461"/>
    </location>
</feature>
<reference evidence="3" key="2">
    <citation type="submission" date="2020-09" db="EMBL/GenBank/DDBJ databases">
        <authorList>
            <person name="Sun Q."/>
            <person name="Zhou Y."/>
        </authorList>
    </citation>
    <scope>NUCLEOTIDE SEQUENCE</scope>
    <source>
        <strain evidence="3">CGMCC 1.15367</strain>
    </source>
</reference>
<protein>
    <recommendedName>
        <fullName evidence="5">Circularly permuted ATP-grasp superfamily protein</fullName>
    </recommendedName>
</protein>
<comment type="caution">
    <text evidence="3">The sequence shown here is derived from an EMBL/GenBank/DDBJ whole genome shotgun (WGS) entry which is preliminary data.</text>
</comment>
<evidence type="ECO:0000259" key="1">
    <source>
        <dbReference type="Pfam" id="PF04168"/>
    </source>
</evidence>
<proteinExistence type="predicted"/>
<evidence type="ECO:0000259" key="2">
    <source>
        <dbReference type="Pfam" id="PF14403"/>
    </source>
</evidence>
<organism evidence="3 4">
    <name type="scientific">Aureimonas endophytica</name>
    <dbReference type="NCBI Taxonomy" id="2027858"/>
    <lineage>
        <taxon>Bacteria</taxon>
        <taxon>Pseudomonadati</taxon>
        <taxon>Pseudomonadota</taxon>
        <taxon>Alphaproteobacteria</taxon>
        <taxon>Hyphomicrobiales</taxon>
        <taxon>Aurantimonadaceae</taxon>
        <taxon>Aureimonas</taxon>
    </lineage>
</organism>
<name>A0A917EB56_9HYPH</name>
<dbReference type="Gene3D" id="3.40.50.11290">
    <property type="match status" value="1"/>
</dbReference>
<dbReference type="InterPro" id="IPR007296">
    <property type="entry name" value="DUF403"/>
</dbReference>
<dbReference type="PANTHER" id="PTHR34595">
    <property type="entry name" value="BLR5612 PROTEIN"/>
    <property type="match status" value="1"/>
</dbReference>
<sequence length="799" mass="85906">MALAPAAVGKADGRVAALVAAYRGGAHDEMMGLDGHVRPHYRALVEGLAAMGAEERAARFDASRQYLREAGVFYRVYGGAEAPEERGWPLAFPPLIMERREWTALEAGLCQRAEFLERLLADLYGARRVVAGGALPSALVGRNPEFLRPLADQGLAGEPLIRFIAVDLGRGADGAWRVLGDRAQAPSGAGFAVENRVATSRAFPELNAALKVQRLAGFFSRFRDQLFALNEENGGRIGVLTPGPLNETYFEHAYLARYLGFQLLEGGDLAVRGDRLFVRTVDGLTPLAVLWRRLDGDFADPIELYGSSRIGTPGLVAAARAGTVHLVNALGSGLLETRALLAFQPQLAAALLGTALKLPSVATFWGGEPAGRAVLASGRPDLSLAPAMPLASGRPPLTEAELAELRRTDGESVVGQEIATLSTAPVLIGDRLEARPVTLRVFLARDETGWHVMPGGFARVAELAGTSTVSLQSGGFSIDVWVPGEREIEPVSLLPARVSGFVRRVPGSLPARAADNLFWLGRYVERVEVATRLLRLHAVRQAEGARDDRLALRVEALLADSGVDLRAGPASGLGQLAASAFQTASRIRDRFSPDGWRVLGEIVELLDGARRGADVVPLTSAVLTRLSSFAGLLGENMYQFTGWRFLRCGRLLERGLMTAFVGSGLAGRELVDGSLEGLLDFTDSRVTYRRRYSVAPSRETVLDLAVLDPMNPRSIAFQVNGFVDCLAALPGMREGETLGRLSRIARRLQVRLATGAAAEVDTAFLDRIVGDFSDLSDHLTERYFSGGPDDHLAERAEGE</sequence>
<dbReference type="InterPro" id="IPR051680">
    <property type="entry name" value="ATP-dep_Glu-Cys_Ligase-2"/>
</dbReference>
<evidence type="ECO:0000313" key="4">
    <source>
        <dbReference type="Proteomes" id="UP000644699"/>
    </source>
</evidence>
<dbReference type="Proteomes" id="UP000644699">
    <property type="component" value="Unassembled WGS sequence"/>
</dbReference>
<dbReference type="Pfam" id="PF14403">
    <property type="entry name" value="CP_ATPgrasp_2"/>
    <property type="match status" value="1"/>
</dbReference>